<organism evidence="12 13">
    <name type="scientific">Phenylobacterium soli</name>
    <dbReference type="NCBI Taxonomy" id="2170551"/>
    <lineage>
        <taxon>Bacteria</taxon>
        <taxon>Pseudomonadati</taxon>
        <taxon>Pseudomonadota</taxon>
        <taxon>Alphaproteobacteria</taxon>
        <taxon>Caulobacterales</taxon>
        <taxon>Caulobacteraceae</taxon>
        <taxon>Phenylobacterium</taxon>
    </lineage>
</organism>
<keyword evidence="2" id="KW-0813">Transport</keyword>
<evidence type="ECO:0000256" key="8">
    <source>
        <dbReference type="ARBA" id="ARBA00023214"/>
    </source>
</evidence>
<feature type="transmembrane region" description="Helical" evidence="10">
    <location>
        <begin position="284"/>
        <end position="304"/>
    </location>
</feature>
<evidence type="ECO:0000256" key="10">
    <source>
        <dbReference type="SAM" id="Phobius"/>
    </source>
</evidence>
<evidence type="ECO:0000256" key="4">
    <source>
        <dbReference type="ARBA" id="ARBA00022989"/>
    </source>
</evidence>
<proteinExistence type="predicted"/>
<reference evidence="13" key="1">
    <citation type="submission" date="2018-05" db="EMBL/GenBank/DDBJ databases">
        <authorList>
            <person name="Li X."/>
        </authorList>
    </citation>
    <scope>NUCLEOTIDE SEQUENCE [LARGE SCALE GENOMIC DNA]</scope>
    <source>
        <strain evidence="13">LX32</strain>
    </source>
</reference>
<evidence type="ECO:0000256" key="6">
    <source>
        <dbReference type="ARBA" id="ARBA00023136"/>
    </source>
</evidence>
<feature type="transmembrane region" description="Helical" evidence="10">
    <location>
        <begin position="28"/>
        <end position="52"/>
    </location>
</feature>
<feature type="transmembrane region" description="Helical" evidence="10">
    <location>
        <begin position="207"/>
        <end position="231"/>
    </location>
</feature>
<evidence type="ECO:0000256" key="2">
    <source>
        <dbReference type="ARBA" id="ARBA00022448"/>
    </source>
</evidence>
<evidence type="ECO:0000256" key="1">
    <source>
        <dbReference type="ARBA" id="ARBA00004141"/>
    </source>
</evidence>
<name>A0A328AJJ7_9CAUL</name>
<dbReference type="InterPro" id="IPR046342">
    <property type="entry name" value="CBS_dom_sf"/>
</dbReference>
<dbReference type="Gene3D" id="1.10.3080.10">
    <property type="entry name" value="Clc chloride channel"/>
    <property type="match status" value="1"/>
</dbReference>
<gene>
    <name evidence="12" type="ORF">DJ017_03100</name>
</gene>
<comment type="caution">
    <text evidence="12">The sequence shown here is derived from an EMBL/GenBank/DDBJ whole genome shotgun (WGS) entry which is preliminary data.</text>
</comment>
<dbReference type="Gene3D" id="3.10.580.10">
    <property type="entry name" value="CBS-domain"/>
    <property type="match status" value="1"/>
</dbReference>
<dbReference type="Pfam" id="PF00571">
    <property type="entry name" value="CBS"/>
    <property type="match status" value="1"/>
</dbReference>
<feature type="transmembrane region" description="Helical" evidence="10">
    <location>
        <begin position="344"/>
        <end position="366"/>
    </location>
</feature>
<keyword evidence="6 10" id="KW-0472">Membrane</keyword>
<dbReference type="InterPro" id="IPR014743">
    <property type="entry name" value="Cl-channel_core"/>
</dbReference>
<dbReference type="InterPro" id="IPR000644">
    <property type="entry name" value="CBS_dom"/>
</dbReference>
<feature type="transmembrane region" description="Helical" evidence="10">
    <location>
        <begin position="378"/>
        <end position="401"/>
    </location>
</feature>
<dbReference type="RefSeq" id="WP_111527336.1">
    <property type="nucleotide sequence ID" value="NZ_JBHRSG010000005.1"/>
</dbReference>
<dbReference type="SUPFAM" id="SSF81340">
    <property type="entry name" value="Clc chloride channel"/>
    <property type="match status" value="1"/>
</dbReference>
<evidence type="ECO:0000256" key="5">
    <source>
        <dbReference type="ARBA" id="ARBA00023065"/>
    </source>
</evidence>
<dbReference type="AlphaFoldDB" id="A0A328AJJ7"/>
<feature type="transmembrane region" description="Helical" evidence="10">
    <location>
        <begin position="243"/>
        <end position="264"/>
    </location>
</feature>
<protein>
    <submittedName>
        <fullName evidence="12">Chloride channel protein</fullName>
    </submittedName>
</protein>
<feature type="transmembrane region" description="Helical" evidence="10">
    <location>
        <begin position="170"/>
        <end position="195"/>
    </location>
</feature>
<dbReference type="GO" id="GO:0034707">
    <property type="term" value="C:chloride channel complex"/>
    <property type="evidence" value="ECO:0007669"/>
    <property type="project" value="UniProtKB-KW"/>
</dbReference>
<evidence type="ECO:0000256" key="7">
    <source>
        <dbReference type="ARBA" id="ARBA00023173"/>
    </source>
</evidence>
<dbReference type="Pfam" id="PF00654">
    <property type="entry name" value="Voltage_CLC"/>
    <property type="match status" value="1"/>
</dbReference>
<dbReference type="PANTHER" id="PTHR43427">
    <property type="entry name" value="CHLORIDE CHANNEL PROTEIN CLC-E"/>
    <property type="match status" value="1"/>
</dbReference>
<dbReference type="InterPro" id="IPR001807">
    <property type="entry name" value="ClC"/>
</dbReference>
<dbReference type="GO" id="GO:0005254">
    <property type="term" value="F:chloride channel activity"/>
    <property type="evidence" value="ECO:0007669"/>
    <property type="project" value="UniProtKB-KW"/>
</dbReference>
<keyword evidence="8" id="KW-0868">Chloride</keyword>
<dbReference type="Proteomes" id="UP000249254">
    <property type="component" value="Unassembled WGS sequence"/>
</dbReference>
<keyword evidence="7" id="KW-0869">Chloride channel</keyword>
<dbReference type="SUPFAM" id="SSF54631">
    <property type="entry name" value="CBS-domain pair"/>
    <property type="match status" value="1"/>
</dbReference>
<dbReference type="PANTHER" id="PTHR43427:SF6">
    <property type="entry name" value="CHLORIDE CHANNEL PROTEIN CLC-E"/>
    <property type="match status" value="1"/>
</dbReference>
<dbReference type="PRINTS" id="PR00762">
    <property type="entry name" value="CLCHANNEL"/>
</dbReference>
<evidence type="ECO:0000259" key="11">
    <source>
        <dbReference type="Pfam" id="PF00571"/>
    </source>
</evidence>
<evidence type="ECO:0000313" key="13">
    <source>
        <dbReference type="Proteomes" id="UP000249254"/>
    </source>
</evidence>
<sequence>MAEIPYLPRPRPARFLAGLRRRLRESELWLIVLSIGVGAAAGLLAVFQARIAHYLQMWFYGIDFEEHLSATARIQLIDMIWLPLGGLVLGLVSWLVRRRRQAPLIDVVEANALHGGALPLSDSAIVCAQTLISNGVGGSVGLEAAYAQAGGAAASFTAQRLKMRRHDMRILVGAGAGAAIGAAFGAPLTGAFYAFEIVIGSYTPSAIAPVAAASLASVVTAQALGGIPYVIQVQALRAPDIAAYLLYGGLGLVCALAGVVIMRLTARVDQLARLMPGPSFLKPAIGGVILAGLAIASPQTMSAGHGALHLDLSMDASIAFLATVFCLKILASSTALGFGFRGGLFFASLFLGSLLGQIYARSIAYIPMATEVSAQNAALVGMGALAVSIVGGPLTMSFLVLEATRDFGVAAATLAAALIASTVVRERFGYSFSTWRLHLRGETIRSARDVGWIRTLTAGRMMRQDTRVFPADGDIAEFRRRFPLGSTSRVILTDDAGRYAGILLTPSAFADDVHPDAKAASLAVQQQATLAPDQDIEAVMRAFQAAEADDLAVVDEEGRVLGLVGEAYVTRRYASELERQHLEIYGEAKG</sequence>
<keyword evidence="9" id="KW-0407">Ion channel</keyword>
<accession>A0A328AJJ7</accession>
<keyword evidence="13" id="KW-1185">Reference proteome</keyword>
<keyword evidence="4 10" id="KW-1133">Transmembrane helix</keyword>
<evidence type="ECO:0000256" key="9">
    <source>
        <dbReference type="ARBA" id="ARBA00023303"/>
    </source>
</evidence>
<keyword evidence="3 10" id="KW-0812">Transmembrane</keyword>
<dbReference type="CDD" id="cd00400">
    <property type="entry name" value="Voltage_gated_ClC"/>
    <property type="match status" value="1"/>
</dbReference>
<dbReference type="OrthoDB" id="9814803at2"/>
<feature type="domain" description="CBS" evidence="11">
    <location>
        <begin position="529"/>
        <end position="569"/>
    </location>
</feature>
<evidence type="ECO:0000313" key="12">
    <source>
        <dbReference type="EMBL" id="RAK53584.1"/>
    </source>
</evidence>
<evidence type="ECO:0000256" key="3">
    <source>
        <dbReference type="ARBA" id="ARBA00022692"/>
    </source>
</evidence>
<dbReference type="EMBL" id="QFYQ01000001">
    <property type="protein sequence ID" value="RAK53584.1"/>
    <property type="molecule type" value="Genomic_DNA"/>
</dbReference>
<comment type="subcellular location">
    <subcellularLocation>
        <location evidence="1">Membrane</location>
        <topology evidence="1">Multi-pass membrane protein</topology>
    </subcellularLocation>
</comment>
<feature type="transmembrane region" description="Helical" evidence="10">
    <location>
        <begin position="72"/>
        <end position="96"/>
    </location>
</feature>
<keyword evidence="5" id="KW-0406">Ion transport</keyword>
<dbReference type="InterPro" id="IPR050368">
    <property type="entry name" value="ClC-type_chloride_channel"/>
</dbReference>
<feature type="transmembrane region" description="Helical" evidence="10">
    <location>
        <begin position="316"/>
        <end position="338"/>
    </location>
</feature>